<evidence type="ECO:0008006" key="3">
    <source>
        <dbReference type="Google" id="ProtNLM"/>
    </source>
</evidence>
<dbReference type="AlphaFoldDB" id="A0A4S4NL86"/>
<dbReference type="Gene3D" id="1.10.10.1320">
    <property type="entry name" value="Anti-sigma factor, zinc-finger domain"/>
    <property type="match status" value="1"/>
</dbReference>
<protein>
    <recommendedName>
        <fullName evidence="3">Zf-HC2 domain-containing protein</fullName>
    </recommendedName>
</protein>
<keyword evidence="2" id="KW-1185">Reference proteome</keyword>
<proteinExistence type="predicted"/>
<evidence type="ECO:0000313" key="1">
    <source>
        <dbReference type="EMBL" id="THH40654.1"/>
    </source>
</evidence>
<organism evidence="1 2">
    <name type="scientific">Neolewinella litorea</name>
    <dbReference type="NCBI Taxonomy" id="2562452"/>
    <lineage>
        <taxon>Bacteria</taxon>
        <taxon>Pseudomonadati</taxon>
        <taxon>Bacteroidota</taxon>
        <taxon>Saprospiria</taxon>
        <taxon>Saprospirales</taxon>
        <taxon>Lewinellaceae</taxon>
        <taxon>Neolewinella</taxon>
    </lineage>
</organism>
<evidence type="ECO:0000313" key="2">
    <source>
        <dbReference type="Proteomes" id="UP000308528"/>
    </source>
</evidence>
<accession>A0A4S4NL86</accession>
<dbReference type="InterPro" id="IPR041916">
    <property type="entry name" value="Anti_sigma_zinc_sf"/>
</dbReference>
<gene>
    <name evidence="1" type="ORF">E4021_07960</name>
</gene>
<reference evidence="1 2" key="1">
    <citation type="submission" date="2019-04" db="EMBL/GenBank/DDBJ databases">
        <title>Lewinella litorea sp. nov., isolated from a marine sand.</title>
        <authorList>
            <person name="Yoon J.-H."/>
        </authorList>
    </citation>
    <scope>NUCLEOTIDE SEQUENCE [LARGE SCALE GENOMIC DNA]</scope>
    <source>
        <strain evidence="1 2">HSMS-39</strain>
    </source>
</reference>
<dbReference type="EMBL" id="SRSF01000002">
    <property type="protein sequence ID" value="THH40654.1"/>
    <property type="molecule type" value="Genomic_DNA"/>
</dbReference>
<dbReference type="Proteomes" id="UP000308528">
    <property type="component" value="Unassembled WGS sequence"/>
</dbReference>
<name>A0A4S4NL86_9BACT</name>
<sequence length="87" mass="10043">MEILLVTAVAAAIIYKIGREVLGSFRHPDDEDLLEYWQGITREEDRSAYRQISEHLASCDQCRDRLDELRKRPGGPGAHSPMITRRY</sequence>
<dbReference type="OrthoDB" id="1494654at2"/>
<dbReference type="RefSeq" id="WP_136458124.1">
    <property type="nucleotide sequence ID" value="NZ_SRSF01000002.1"/>
</dbReference>
<comment type="caution">
    <text evidence="1">The sequence shown here is derived from an EMBL/GenBank/DDBJ whole genome shotgun (WGS) entry which is preliminary data.</text>
</comment>